<evidence type="ECO:0000256" key="6">
    <source>
        <dbReference type="ARBA" id="ARBA00022617"/>
    </source>
</evidence>
<dbReference type="EC" id="1.3.99.-" evidence="14 15"/>
<evidence type="ECO:0000256" key="14">
    <source>
        <dbReference type="HAMAP-Rule" id="MF_02239"/>
    </source>
</evidence>
<feature type="transmembrane region" description="Helical" evidence="14">
    <location>
        <begin position="89"/>
        <end position="108"/>
    </location>
</feature>
<comment type="cofactor">
    <cofactor evidence="14 15">
        <name>heme b</name>
        <dbReference type="ChEBI" id="CHEBI:60344"/>
    </cofactor>
    <text evidence="14 15">Binds 1 heme b (iron(II)-protoporphyrin IX) group per subunit.</text>
</comment>
<keyword evidence="10 14" id="KW-0560">Oxidoreductase</keyword>
<sequence length="149" mass="17529">MGDFLLNWYFWIKAFHVMSVLAWMAGLFYLPRIYVYHVEATQPGTDTDATFKVMERKLLRAIMNPAAISTWFFGLLLVFTPGVIDWSTIWPWTKGFSIIAMTIFHLWLAARRKDFERGENTLSGRRYRMMNEIPTILMVIIVLSVLVKW</sequence>
<evidence type="ECO:0000256" key="1">
    <source>
        <dbReference type="ARBA" id="ARBA00004651"/>
    </source>
</evidence>
<comment type="pathway">
    <text evidence="2 14 15">Porphyrin-containing compound metabolism; protoporphyrin-IX biosynthesis; protoporphyrin-IX from protoporphyrinogen-IX: step 1/1.</text>
</comment>
<keyword evidence="7 14" id="KW-0812">Transmembrane</keyword>
<dbReference type="OrthoDB" id="9800824at2"/>
<proteinExistence type="inferred from homology"/>
<comment type="catalytic activity">
    <reaction evidence="13 14 15">
        <text>protoporphyrinogen IX + 3 A = protoporphyrin IX + 3 AH2</text>
        <dbReference type="Rhea" id="RHEA:62000"/>
        <dbReference type="ChEBI" id="CHEBI:13193"/>
        <dbReference type="ChEBI" id="CHEBI:17499"/>
        <dbReference type="ChEBI" id="CHEBI:57306"/>
        <dbReference type="ChEBI" id="CHEBI:57307"/>
    </reaction>
</comment>
<gene>
    <name evidence="16" type="ORF">SAMN05421795_106145</name>
</gene>
<reference evidence="17" key="1">
    <citation type="submission" date="2017-01" db="EMBL/GenBank/DDBJ databases">
        <authorList>
            <person name="Varghese N."/>
            <person name="Submissions S."/>
        </authorList>
    </citation>
    <scope>NUCLEOTIDE SEQUENCE [LARGE SCALE GENOMIC DNA]</scope>
    <source>
        <strain evidence="17">DSM 18714</strain>
    </source>
</reference>
<evidence type="ECO:0000256" key="9">
    <source>
        <dbReference type="ARBA" id="ARBA00022989"/>
    </source>
</evidence>
<dbReference type="NCBIfam" id="TIGR00701">
    <property type="entry name" value="protoporphyrinogen oxidase HemJ"/>
    <property type="match status" value="1"/>
</dbReference>
<evidence type="ECO:0000256" key="13">
    <source>
        <dbReference type="ARBA" id="ARBA00048390"/>
    </source>
</evidence>
<feature type="transmembrane region" description="Helical" evidence="14">
    <location>
        <begin position="6"/>
        <end position="30"/>
    </location>
</feature>
<protein>
    <recommendedName>
        <fullName evidence="4 14">Protoporphyrinogen IX oxidase</fullName>
        <shortName evidence="14">PPO</shortName>
        <ecNumber evidence="14 15">1.3.99.-</ecNumber>
    </recommendedName>
</protein>
<dbReference type="GO" id="GO:0005886">
    <property type="term" value="C:plasma membrane"/>
    <property type="evidence" value="ECO:0007669"/>
    <property type="project" value="UniProtKB-SubCell"/>
</dbReference>
<evidence type="ECO:0000256" key="8">
    <source>
        <dbReference type="ARBA" id="ARBA00022723"/>
    </source>
</evidence>
<dbReference type="PANTHER" id="PTHR40255">
    <property type="entry name" value="UPF0093 MEMBRANE PROTEIN SLR1790"/>
    <property type="match status" value="1"/>
</dbReference>
<evidence type="ECO:0000256" key="2">
    <source>
        <dbReference type="ARBA" id="ARBA00005073"/>
    </source>
</evidence>
<dbReference type="HAMAP" id="MF_02239">
    <property type="entry name" value="HemJ"/>
    <property type="match status" value="1"/>
</dbReference>
<dbReference type="Pfam" id="PF03653">
    <property type="entry name" value="UPF0093"/>
    <property type="match status" value="1"/>
</dbReference>
<keyword evidence="17" id="KW-1185">Reference proteome</keyword>
<dbReference type="PIRSF" id="PIRSF004638">
    <property type="entry name" value="UCP004638"/>
    <property type="match status" value="1"/>
</dbReference>
<dbReference type="STRING" id="407234.SAMN05421795_106145"/>
<dbReference type="InterPro" id="IPR005265">
    <property type="entry name" value="HemJ-like"/>
</dbReference>
<dbReference type="PANTHER" id="PTHR40255:SF1">
    <property type="entry name" value="PROTOPORPHYRINOGEN IX OXIDASE"/>
    <property type="match status" value="1"/>
</dbReference>
<evidence type="ECO:0000256" key="7">
    <source>
        <dbReference type="ARBA" id="ARBA00022692"/>
    </source>
</evidence>
<evidence type="ECO:0000256" key="15">
    <source>
        <dbReference type="PIRNR" id="PIRNR004638"/>
    </source>
</evidence>
<evidence type="ECO:0000313" key="17">
    <source>
        <dbReference type="Proteomes" id="UP000186098"/>
    </source>
</evidence>
<keyword evidence="8 14" id="KW-0479">Metal-binding</keyword>
<feature type="binding site" description="axial binding residue" evidence="14">
    <location>
        <position position="16"/>
    </location>
    <ligand>
        <name>heme</name>
        <dbReference type="ChEBI" id="CHEBI:30413"/>
    </ligand>
    <ligandPart>
        <name>Fe</name>
        <dbReference type="ChEBI" id="CHEBI:18248"/>
    </ligandPart>
</feature>
<feature type="transmembrane region" description="Helical" evidence="14">
    <location>
        <begin position="129"/>
        <end position="147"/>
    </location>
</feature>
<dbReference type="GO" id="GO:0006782">
    <property type="term" value="P:protoporphyrinogen IX biosynthetic process"/>
    <property type="evidence" value="ECO:0007669"/>
    <property type="project" value="UniProtKB-UniRule"/>
</dbReference>
<keyword evidence="5 14" id="KW-1003">Cell membrane</keyword>
<evidence type="ECO:0000313" key="16">
    <source>
        <dbReference type="EMBL" id="SIS83197.1"/>
    </source>
</evidence>
<organism evidence="16 17">
    <name type="scientific">Phaeovulum vinaykumarii</name>
    <dbReference type="NCBI Taxonomy" id="407234"/>
    <lineage>
        <taxon>Bacteria</taxon>
        <taxon>Pseudomonadati</taxon>
        <taxon>Pseudomonadota</taxon>
        <taxon>Alphaproteobacteria</taxon>
        <taxon>Rhodobacterales</taxon>
        <taxon>Paracoccaceae</taxon>
        <taxon>Phaeovulum</taxon>
    </lineage>
</organism>
<dbReference type="EMBL" id="FTOM01000006">
    <property type="protein sequence ID" value="SIS83197.1"/>
    <property type="molecule type" value="Genomic_DNA"/>
</dbReference>
<dbReference type="AlphaFoldDB" id="A0A1N7MAV8"/>
<dbReference type="RefSeq" id="WP_076366558.1">
    <property type="nucleotide sequence ID" value="NZ_FTOM01000006.1"/>
</dbReference>
<feature type="transmembrane region" description="Helical" evidence="14">
    <location>
        <begin position="61"/>
        <end position="83"/>
    </location>
</feature>
<keyword evidence="9 14" id="KW-1133">Transmembrane helix</keyword>
<evidence type="ECO:0000256" key="4">
    <source>
        <dbReference type="ARBA" id="ARBA00017504"/>
    </source>
</evidence>
<evidence type="ECO:0000256" key="5">
    <source>
        <dbReference type="ARBA" id="ARBA00022475"/>
    </source>
</evidence>
<evidence type="ECO:0000256" key="11">
    <source>
        <dbReference type="ARBA" id="ARBA00023004"/>
    </source>
</evidence>
<dbReference type="GO" id="GO:0046872">
    <property type="term" value="F:metal ion binding"/>
    <property type="evidence" value="ECO:0007669"/>
    <property type="project" value="UniProtKB-UniRule"/>
</dbReference>
<keyword evidence="11 14" id="KW-0408">Iron</keyword>
<evidence type="ECO:0000256" key="3">
    <source>
        <dbReference type="ARBA" id="ARBA00006501"/>
    </source>
</evidence>
<dbReference type="GO" id="GO:0070818">
    <property type="term" value="F:protoporphyrinogen oxidase activity"/>
    <property type="evidence" value="ECO:0007669"/>
    <property type="project" value="UniProtKB-UniRule"/>
</dbReference>
<comment type="similarity">
    <text evidence="3 14 15">Belongs to the HemJ family.</text>
</comment>
<comment type="function">
    <text evidence="14 15">Catalyzes the oxidation of protoporphyrinogen IX to protoporphyrin IX.</text>
</comment>
<accession>A0A1N7MAV8</accession>
<comment type="subcellular location">
    <subcellularLocation>
        <location evidence="1 14">Cell membrane</location>
        <topology evidence="1 14">Multi-pass membrane protein</topology>
    </subcellularLocation>
</comment>
<keyword evidence="6 14" id="KW-0349">Heme</keyword>
<comment type="subunit">
    <text evidence="14">Homodimer.</text>
</comment>
<evidence type="ECO:0000256" key="12">
    <source>
        <dbReference type="ARBA" id="ARBA00023136"/>
    </source>
</evidence>
<feature type="binding site" description="axial binding residue" evidence="14">
    <location>
        <position position="94"/>
    </location>
    <ligand>
        <name>heme</name>
        <dbReference type="ChEBI" id="CHEBI:30413"/>
    </ligand>
    <ligandPart>
        <name>Fe</name>
        <dbReference type="ChEBI" id="CHEBI:18248"/>
    </ligandPart>
</feature>
<keyword evidence="12 14" id="KW-0472">Membrane</keyword>
<evidence type="ECO:0000256" key="10">
    <source>
        <dbReference type="ARBA" id="ARBA00023002"/>
    </source>
</evidence>
<dbReference type="UniPathway" id="UPA00251">
    <property type="reaction ID" value="UER00324"/>
</dbReference>
<dbReference type="Proteomes" id="UP000186098">
    <property type="component" value="Unassembled WGS sequence"/>
</dbReference>
<name>A0A1N7MAV8_9RHOB</name>